<dbReference type="CDD" id="cd11713">
    <property type="entry name" value="GINS_A_psf3"/>
    <property type="match status" value="1"/>
</dbReference>
<dbReference type="InterPro" id="IPR010492">
    <property type="entry name" value="GINS_Psf3"/>
</dbReference>
<sequence length="190" mass="21670">MSGLEKQKVESKFYDIDDIIAKSESTSCSFEIGELNPDFFQEMLGITKPTQTGDGYGADAPLWLLDAMKTPFTIHLPQAYSVNMQGIMMADARNINLNRLQQHFYVDGIYLCRLMKEENPEGALNLARCILTTLTQRLGGIVSNSARQRANIDRFDALEANVFALSRRCKDDIDRWLRQEKQNRKRPSTK</sequence>
<keyword evidence="8" id="KW-1185">Reference proteome</keyword>
<dbReference type="InterPro" id="IPR036224">
    <property type="entry name" value="GINS_bundle-like_dom_sf"/>
</dbReference>
<evidence type="ECO:0000313" key="9">
    <source>
        <dbReference type="WBParaSite" id="Csp11.Scaffold629.g8621.t1"/>
    </source>
</evidence>
<keyword evidence="3 6" id="KW-0235">DNA replication</keyword>
<dbReference type="GO" id="GO:0000811">
    <property type="term" value="C:GINS complex"/>
    <property type="evidence" value="ECO:0007669"/>
    <property type="project" value="UniProtKB-UniRule"/>
</dbReference>
<dbReference type="Gene3D" id="1.20.58.2050">
    <property type="match status" value="1"/>
</dbReference>
<evidence type="ECO:0000259" key="7">
    <source>
        <dbReference type="Pfam" id="PF05916"/>
    </source>
</evidence>
<dbReference type="InterPro" id="IPR038437">
    <property type="entry name" value="GINS_Psf3_sf"/>
</dbReference>
<accession>A0A1I7UEW5</accession>
<name>A0A1I7UEW5_9PELO</name>
<dbReference type="GO" id="GO:1902975">
    <property type="term" value="P:mitotic DNA replication initiation"/>
    <property type="evidence" value="ECO:0007669"/>
    <property type="project" value="TreeGrafter"/>
</dbReference>
<comment type="function">
    <text evidence="6">The GINS complex plays an essential role in the initiation of DNA replication.</text>
</comment>
<evidence type="ECO:0000256" key="4">
    <source>
        <dbReference type="ARBA" id="ARBA00023242"/>
    </source>
</evidence>
<evidence type="ECO:0000256" key="2">
    <source>
        <dbReference type="ARBA" id="ARBA00006343"/>
    </source>
</evidence>
<dbReference type="AlphaFoldDB" id="A0A1I7UEW5"/>
<dbReference type="WBParaSite" id="Csp11.Scaffold629.g8621.t1">
    <property type="protein sequence ID" value="Csp11.Scaffold629.g8621.t1"/>
    <property type="gene ID" value="Csp11.Scaffold629.g8621"/>
</dbReference>
<dbReference type="PANTHER" id="PTHR22768">
    <property type="entry name" value="DNA REPLICATION COMPLEX GINS PROTEIN PSF3"/>
    <property type="match status" value="1"/>
</dbReference>
<organism evidence="8 9">
    <name type="scientific">Caenorhabditis tropicalis</name>
    <dbReference type="NCBI Taxonomy" id="1561998"/>
    <lineage>
        <taxon>Eukaryota</taxon>
        <taxon>Metazoa</taxon>
        <taxon>Ecdysozoa</taxon>
        <taxon>Nematoda</taxon>
        <taxon>Chromadorea</taxon>
        <taxon>Rhabditida</taxon>
        <taxon>Rhabditina</taxon>
        <taxon>Rhabditomorpha</taxon>
        <taxon>Rhabditoidea</taxon>
        <taxon>Rhabditidae</taxon>
        <taxon>Peloderinae</taxon>
        <taxon>Caenorhabditis</taxon>
    </lineage>
</organism>
<evidence type="ECO:0000256" key="1">
    <source>
        <dbReference type="ARBA" id="ARBA00004123"/>
    </source>
</evidence>
<dbReference type="SUPFAM" id="SSF160059">
    <property type="entry name" value="PriA/YqbF domain"/>
    <property type="match status" value="1"/>
</dbReference>
<keyword evidence="4 6" id="KW-0539">Nucleus</keyword>
<dbReference type="PANTHER" id="PTHR22768:SF0">
    <property type="entry name" value="DNA REPLICATION COMPLEX GINS PROTEIN PSF3"/>
    <property type="match status" value="1"/>
</dbReference>
<feature type="domain" description="GINS subunit" evidence="7">
    <location>
        <begin position="80"/>
        <end position="177"/>
    </location>
</feature>
<comment type="similarity">
    <text evidence="2 6">Belongs to the GINS3/PSF3 family.</text>
</comment>
<comment type="function">
    <text evidence="5">Required for correct functioning of the GINS complex, a complex that plays an essential role in the initiation of DNA replication, and progression of DNA replication forks. GINS complex is a core component of CDC45-MCM-GINS (CMG) helicase, the molecular machine that unwinds template DNA during replication, and around which the replisome is built.</text>
</comment>
<dbReference type="SUPFAM" id="SSF158573">
    <property type="entry name" value="GINS helical bundle-like"/>
    <property type="match status" value="1"/>
</dbReference>
<comment type="subcellular location">
    <subcellularLocation>
        <location evidence="1 6">Nucleus</location>
    </subcellularLocation>
</comment>
<dbReference type="Pfam" id="PF05916">
    <property type="entry name" value="Sld5"/>
    <property type="match status" value="1"/>
</dbReference>
<dbReference type="Proteomes" id="UP000095282">
    <property type="component" value="Unplaced"/>
</dbReference>
<evidence type="ECO:0000256" key="6">
    <source>
        <dbReference type="RuleBase" id="RU367161"/>
    </source>
</evidence>
<evidence type="ECO:0000256" key="3">
    <source>
        <dbReference type="ARBA" id="ARBA00022705"/>
    </source>
</evidence>
<dbReference type="STRING" id="1561998.A0A1I7UEW5"/>
<evidence type="ECO:0000313" key="8">
    <source>
        <dbReference type="Proteomes" id="UP000095282"/>
    </source>
</evidence>
<comment type="subunit">
    <text evidence="6">Component of the GINS complex.</text>
</comment>
<proteinExistence type="inferred from homology"/>
<evidence type="ECO:0000256" key="5">
    <source>
        <dbReference type="ARBA" id="ARBA00045258"/>
    </source>
</evidence>
<dbReference type="InterPro" id="IPR021151">
    <property type="entry name" value="GINS_A"/>
</dbReference>
<protein>
    <recommendedName>
        <fullName evidence="6">DNA replication complex GINS protein PSF3</fullName>
    </recommendedName>
</protein>
<dbReference type="eggNOG" id="KOG1106">
    <property type="taxonomic scope" value="Eukaryota"/>
</dbReference>
<reference evidence="9" key="1">
    <citation type="submission" date="2016-11" db="UniProtKB">
        <authorList>
            <consortium name="WormBaseParasite"/>
        </authorList>
    </citation>
    <scope>IDENTIFICATION</scope>
</reference>